<evidence type="ECO:0000256" key="1">
    <source>
        <dbReference type="SAM" id="MobiDB-lite"/>
    </source>
</evidence>
<feature type="region of interest" description="Disordered" evidence="1">
    <location>
        <begin position="786"/>
        <end position="805"/>
    </location>
</feature>
<keyword evidence="3" id="KW-1185">Reference proteome</keyword>
<reference evidence="2" key="1">
    <citation type="journal article" date="2020" name="BMC Genomics">
        <title>Correction to: Identification and distribution of gene clusters required for synthesis of sphingolipid metabolism inhibitors in diverse species of the filamentous fungus Fusarium.</title>
        <authorList>
            <person name="Kim H.S."/>
            <person name="Lohmar J.M."/>
            <person name="Busman M."/>
            <person name="Brown D.W."/>
            <person name="Naumann T.A."/>
            <person name="Divon H.H."/>
            <person name="Lysoe E."/>
            <person name="Uhlig S."/>
            <person name="Proctor R.H."/>
        </authorList>
    </citation>
    <scope>NUCLEOTIDE SEQUENCE</scope>
    <source>
        <strain evidence="2">NRRL 20472</strain>
    </source>
</reference>
<protein>
    <submittedName>
        <fullName evidence="2">Uncharacterized protein</fullName>
    </submittedName>
</protein>
<dbReference type="EMBL" id="JABEXW010000758">
    <property type="protein sequence ID" value="KAF4956258.1"/>
    <property type="molecule type" value="Genomic_DNA"/>
</dbReference>
<evidence type="ECO:0000313" key="2">
    <source>
        <dbReference type="EMBL" id="KAF4956258.1"/>
    </source>
</evidence>
<sequence>MNKLVASLAQATNEVTLTAANLNLDFSIFKFEAPPSYKAFGEGLSLQRKENAEYGSPHVTARKLGALFNDTLPKTPTLISAYGTRVSEILPLIRSDEDDIAVQSIFRHQLGADGTTIWAAATSGDGAVPVHLLACLLARAWTGPEATSIWAQIVAERKKEIAASYEDGTLNDYPTLSAFRQEITRDQLAEWDASARAWVRAADQVKKKDMDRLRLVINGLDLSVDNRSDLYQNVTRVWHSSMVTMENLLNGLGQTVYNGASLLGISSWHILPDIISFKPSATEILHNDPLIRPGGVLTVGLQFVPRHHGLETSSANDDDDEKLGVFWSLSLSHLKFYGPPIEVSRSLAVDSTRVTLDQFILLALGSISVYLKGSLVEYARFFVAVWDIIEESAITPQSDEHANHNYPSSSKLKGNTSIPSPTTVQDREAASRFLRSKYFSWIKLLKMAAITLLEAEGLDLDIACMLANCGRRRGKLFWSSNSEALPFFGLCRPRFLLPLLRNSETQIEVLRSKVQKSPLAEKDDISPLIRYPAPLPWLGSTEVCFWEAASAVPVRSRTSKRAADGSEITVMVHKRLIILASTHSKYRDRLSGHCFCPMGCFDPPKNPELDPLGQEQERACPCKLAGRECTRACHAGSLRQCNRKSTGQQGTNDIDGLDVFIDNRLKEIVAMGEVGMVVYDPRLRGTQRPGAEEEEFWLHDLSSMADQRFEDVVGCPQEACLYVTTRRGTGPFSRRSPPLEVPIDQFEYSYDEILHLLRARRFSIERLLDFLDLGVSKYGDSNITSRVKDSLKNSDPPKDKDVDKYKNPLHQSLRALGLAADVYRLLPTATVSMSTIAFHSFSKAQWVSSFTSSFASPRSSRRTLTRSETFSCLAFLETGNIDLDPNSLGDVMAMASGDSLFISTALLCDPSEVPNKYEVIRVIGNIGRPGLAMLIAPEIPRCKTASLNHWQFVNLAPFRGETFDGFKSTSMHLSFSGYSAPLLPSNKHGVQDIDAYILEAVLSVFNGSEWIGDLNILKTLESQDTFVRVDQITECGHDVKYEDGYRFVTIDCWEELLEGSEDTAVVRAHENWQARLAVTCIAAQRGYKVFVLPNSICWRCLHNGLRNVFCKNDGTPGPVLIM</sequence>
<evidence type="ECO:0000313" key="3">
    <source>
        <dbReference type="Proteomes" id="UP000622797"/>
    </source>
</evidence>
<name>A0A8H4TE76_9HYPO</name>
<feature type="region of interest" description="Disordered" evidence="1">
    <location>
        <begin position="398"/>
        <end position="424"/>
    </location>
</feature>
<dbReference type="AlphaFoldDB" id="A0A8H4TE76"/>
<organism evidence="2 3">
    <name type="scientific">Fusarium sarcochroum</name>
    <dbReference type="NCBI Taxonomy" id="1208366"/>
    <lineage>
        <taxon>Eukaryota</taxon>
        <taxon>Fungi</taxon>
        <taxon>Dikarya</taxon>
        <taxon>Ascomycota</taxon>
        <taxon>Pezizomycotina</taxon>
        <taxon>Sordariomycetes</taxon>
        <taxon>Hypocreomycetidae</taxon>
        <taxon>Hypocreales</taxon>
        <taxon>Nectriaceae</taxon>
        <taxon>Fusarium</taxon>
        <taxon>Fusarium lateritium species complex</taxon>
    </lineage>
</organism>
<accession>A0A8H4TE76</accession>
<reference evidence="2" key="2">
    <citation type="submission" date="2020-05" db="EMBL/GenBank/DDBJ databases">
        <authorList>
            <person name="Kim H.-S."/>
            <person name="Proctor R.H."/>
            <person name="Brown D.W."/>
        </authorList>
    </citation>
    <scope>NUCLEOTIDE SEQUENCE</scope>
    <source>
        <strain evidence="2">NRRL 20472</strain>
    </source>
</reference>
<dbReference type="Proteomes" id="UP000622797">
    <property type="component" value="Unassembled WGS sequence"/>
</dbReference>
<gene>
    <name evidence="2" type="ORF">FSARC_11657</name>
</gene>
<feature type="compositionally biased region" description="Polar residues" evidence="1">
    <location>
        <begin position="405"/>
        <end position="424"/>
    </location>
</feature>
<proteinExistence type="predicted"/>
<dbReference type="OrthoDB" id="5354164at2759"/>
<comment type="caution">
    <text evidence="2">The sequence shown here is derived from an EMBL/GenBank/DDBJ whole genome shotgun (WGS) entry which is preliminary data.</text>
</comment>